<keyword evidence="6 7" id="KW-0472">Membrane</keyword>
<comment type="similarity">
    <text evidence="2">Belongs to the GSP F family.</text>
</comment>
<dbReference type="PANTHER" id="PTHR30012">
    <property type="entry name" value="GENERAL SECRETION PATHWAY PROTEIN"/>
    <property type="match status" value="1"/>
</dbReference>
<keyword evidence="5 7" id="KW-1133">Transmembrane helix</keyword>
<accession>A0A645FN08</accession>
<proteinExistence type="inferred from homology"/>
<keyword evidence="4 7" id="KW-0812">Transmembrane</keyword>
<evidence type="ECO:0000256" key="3">
    <source>
        <dbReference type="ARBA" id="ARBA00022475"/>
    </source>
</evidence>
<dbReference type="Pfam" id="PF00482">
    <property type="entry name" value="T2SSF"/>
    <property type="match status" value="1"/>
</dbReference>
<dbReference type="GO" id="GO:0005886">
    <property type="term" value="C:plasma membrane"/>
    <property type="evidence" value="ECO:0007669"/>
    <property type="project" value="UniProtKB-SubCell"/>
</dbReference>
<keyword evidence="3" id="KW-1003">Cell membrane</keyword>
<evidence type="ECO:0000256" key="1">
    <source>
        <dbReference type="ARBA" id="ARBA00004651"/>
    </source>
</evidence>
<comment type="caution">
    <text evidence="9">The sequence shown here is derived from an EMBL/GenBank/DDBJ whole genome shotgun (WGS) entry which is preliminary data.</text>
</comment>
<evidence type="ECO:0000256" key="5">
    <source>
        <dbReference type="ARBA" id="ARBA00022989"/>
    </source>
</evidence>
<feature type="domain" description="Type II secretion system protein GspF" evidence="8">
    <location>
        <begin position="64"/>
        <end position="183"/>
    </location>
</feature>
<evidence type="ECO:0000256" key="6">
    <source>
        <dbReference type="ARBA" id="ARBA00023136"/>
    </source>
</evidence>
<dbReference type="InterPro" id="IPR018076">
    <property type="entry name" value="T2SS_GspF_dom"/>
</dbReference>
<protein>
    <recommendedName>
        <fullName evidence="8">Type II secretion system protein GspF domain-containing protein</fullName>
    </recommendedName>
</protein>
<dbReference type="PANTHER" id="PTHR30012:SF0">
    <property type="entry name" value="TYPE II SECRETION SYSTEM PROTEIN F-RELATED"/>
    <property type="match status" value="1"/>
</dbReference>
<dbReference type="EMBL" id="VSSQ01062673">
    <property type="protein sequence ID" value="MPN15818.1"/>
    <property type="molecule type" value="Genomic_DNA"/>
</dbReference>
<organism evidence="9">
    <name type="scientific">bioreactor metagenome</name>
    <dbReference type="NCBI Taxonomy" id="1076179"/>
    <lineage>
        <taxon>unclassified sequences</taxon>
        <taxon>metagenomes</taxon>
        <taxon>ecological metagenomes</taxon>
    </lineage>
</organism>
<gene>
    <name evidence="9" type="ORF">SDC9_163154</name>
</gene>
<evidence type="ECO:0000256" key="2">
    <source>
        <dbReference type="ARBA" id="ARBA00005745"/>
    </source>
</evidence>
<evidence type="ECO:0000256" key="7">
    <source>
        <dbReference type="SAM" id="Phobius"/>
    </source>
</evidence>
<feature type="transmembrane region" description="Helical" evidence="7">
    <location>
        <begin position="6"/>
        <end position="28"/>
    </location>
</feature>
<dbReference type="InterPro" id="IPR042094">
    <property type="entry name" value="T2SS_GspF_sf"/>
</dbReference>
<name>A0A645FN08_9ZZZZ</name>
<dbReference type="AlphaFoldDB" id="A0A645FN08"/>
<reference evidence="9" key="1">
    <citation type="submission" date="2019-08" db="EMBL/GenBank/DDBJ databases">
        <authorList>
            <person name="Kucharzyk K."/>
            <person name="Murdoch R.W."/>
            <person name="Higgins S."/>
            <person name="Loffler F."/>
        </authorList>
    </citation>
    <scope>NUCLEOTIDE SEQUENCE</scope>
</reference>
<evidence type="ECO:0000313" key="9">
    <source>
        <dbReference type="EMBL" id="MPN15818.1"/>
    </source>
</evidence>
<evidence type="ECO:0000259" key="8">
    <source>
        <dbReference type="Pfam" id="PF00482"/>
    </source>
</evidence>
<dbReference type="InterPro" id="IPR003004">
    <property type="entry name" value="GspF/PilC"/>
</dbReference>
<dbReference type="Gene3D" id="1.20.81.30">
    <property type="entry name" value="Type II secretion system (T2SS), domain F"/>
    <property type="match status" value="1"/>
</dbReference>
<comment type="subcellular location">
    <subcellularLocation>
        <location evidence="1">Cell membrane</location>
        <topology evidence="1">Multi-pass membrane protein</topology>
    </subcellularLocation>
</comment>
<evidence type="ECO:0000256" key="4">
    <source>
        <dbReference type="ARBA" id="ARBA00022692"/>
    </source>
</evidence>
<sequence>MLIIFVFQVAYNNIFFIIAILIFTSIGIRSKLINKIKDCKGVVYKMPYIGNLFRSYELQKIFYYLGFLLSSGIDILSSLEKLQCSLSSTFFKQKILEVLNKLKSGEAISEAFGELNLIDKEKIIMLEVGEEAGNIEEMLLKVADMYLQEIYEKVDKLSIYLEPVMIIIVSFMVGSIVVGLLIPMINIMDLIAY</sequence>
<feature type="transmembrane region" description="Helical" evidence="7">
    <location>
        <begin position="164"/>
        <end position="187"/>
    </location>
</feature>